<dbReference type="PANTHER" id="PTHR42756">
    <property type="entry name" value="TRANSCRIPTIONAL REGULATOR, MARR"/>
    <property type="match status" value="1"/>
</dbReference>
<keyword evidence="2" id="KW-0238">DNA-binding</keyword>
<evidence type="ECO:0000313" key="6">
    <source>
        <dbReference type="Proteomes" id="UP000324707"/>
    </source>
</evidence>
<dbReference type="Gene3D" id="1.10.10.10">
    <property type="entry name" value="Winged helix-like DNA-binding domain superfamily/Winged helix DNA-binding domain"/>
    <property type="match status" value="1"/>
</dbReference>
<dbReference type="GO" id="GO:0003700">
    <property type="term" value="F:DNA-binding transcription factor activity"/>
    <property type="evidence" value="ECO:0007669"/>
    <property type="project" value="InterPro"/>
</dbReference>
<dbReference type="Proteomes" id="UP000324707">
    <property type="component" value="Unassembled WGS sequence"/>
</dbReference>
<dbReference type="EMBL" id="SAXX01000011">
    <property type="protein sequence ID" value="TXJ33548.1"/>
    <property type="molecule type" value="Genomic_DNA"/>
</dbReference>
<dbReference type="Pfam" id="PF12802">
    <property type="entry name" value="MarR_2"/>
    <property type="match status" value="1"/>
</dbReference>
<evidence type="ECO:0000259" key="4">
    <source>
        <dbReference type="PROSITE" id="PS50995"/>
    </source>
</evidence>
<sequence length="139" mass="15969">MDSNSLKLVVVLTKAYNSYTKKVKSNIKSLGFSGSEFGALEYLYNKKNFVSVQELSEKILLTTSTTAYTIDKLIKRGLINKKENSFDKRFVEIYLTKEGKKAMEKFFPIHSDFLEKLNPLTDKETEELIKLLKKVGKNN</sequence>
<dbReference type="InterPro" id="IPR036390">
    <property type="entry name" value="WH_DNA-bd_sf"/>
</dbReference>
<feature type="domain" description="HTH marR-type" evidence="4">
    <location>
        <begin position="2"/>
        <end position="137"/>
    </location>
</feature>
<dbReference type="AlphaFoldDB" id="A0A5C8E7Z0"/>
<dbReference type="PANTHER" id="PTHR42756:SF1">
    <property type="entry name" value="TRANSCRIPTIONAL REPRESSOR OF EMRAB OPERON"/>
    <property type="match status" value="1"/>
</dbReference>
<dbReference type="PROSITE" id="PS50995">
    <property type="entry name" value="HTH_MARR_2"/>
    <property type="match status" value="1"/>
</dbReference>
<dbReference type="InterPro" id="IPR023187">
    <property type="entry name" value="Tscrpt_reg_MarR-type_CS"/>
</dbReference>
<accession>A0A5C8E7Z0</accession>
<dbReference type="GO" id="GO:0003677">
    <property type="term" value="F:DNA binding"/>
    <property type="evidence" value="ECO:0007669"/>
    <property type="project" value="UniProtKB-KW"/>
</dbReference>
<dbReference type="PRINTS" id="PR00598">
    <property type="entry name" value="HTHMARR"/>
</dbReference>
<organism evidence="5 6">
    <name type="scientific">Brachyspira aalborgi</name>
    <dbReference type="NCBI Taxonomy" id="29522"/>
    <lineage>
        <taxon>Bacteria</taxon>
        <taxon>Pseudomonadati</taxon>
        <taxon>Spirochaetota</taxon>
        <taxon>Spirochaetia</taxon>
        <taxon>Brachyspirales</taxon>
        <taxon>Brachyspiraceae</taxon>
        <taxon>Brachyspira</taxon>
    </lineage>
</organism>
<protein>
    <submittedName>
        <fullName evidence="5">MarR family transcriptional regulator</fullName>
    </submittedName>
</protein>
<proteinExistence type="predicted"/>
<reference evidence="5 6" key="1">
    <citation type="journal article" date="1992" name="Lakartidningen">
        <title>[Penicillin V and not amoxicillin is the first choice preparation in acute otitis].</title>
        <authorList>
            <person name="Kamme C."/>
            <person name="Lundgren K."/>
            <person name="Prellner K."/>
        </authorList>
    </citation>
    <scope>NUCLEOTIDE SEQUENCE [LARGE SCALE GENOMIC DNA]</scope>
    <source>
        <strain evidence="5 6">PC5538III-lc</strain>
    </source>
</reference>
<dbReference type="PROSITE" id="PS01117">
    <property type="entry name" value="HTH_MARR_1"/>
    <property type="match status" value="1"/>
</dbReference>
<dbReference type="SUPFAM" id="SSF46785">
    <property type="entry name" value="Winged helix' DNA-binding domain"/>
    <property type="match status" value="1"/>
</dbReference>
<keyword evidence="1" id="KW-0805">Transcription regulation</keyword>
<comment type="caution">
    <text evidence="5">The sequence shown here is derived from an EMBL/GenBank/DDBJ whole genome shotgun (WGS) entry which is preliminary data.</text>
</comment>
<dbReference type="InterPro" id="IPR036388">
    <property type="entry name" value="WH-like_DNA-bd_sf"/>
</dbReference>
<evidence type="ECO:0000313" key="5">
    <source>
        <dbReference type="EMBL" id="TXJ33548.1"/>
    </source>
</evidence>
<dbReference type="RefSeq" id="WP_147736272.1">
    <property type="nucleotide sequence ID" value="NZ_SAXX01000011.1"/>
</dbReference>
<keyword evidence="3" id="KW-0804">Transcription</keyword>
<dbReference type="SMART" id="SM00347">
    <property type="entry name" value="HTH_MARR"/>
    <property type="match status" value="1"/>
</dbReference>
<evidence type="ECO:0000256" key="3">
    <source>
        <dbReference type="ARBA" id="ARBA00023163"/>
    </source>
</evidence>
<gene>
    <name evidence="5" type="ORF">EPJ69_03995</name>
</gene>
<evidence type="ECO:0000256" key="1">
    <source>
        <dbReference type="ARBA" id="ARBA00023015"/>
    </source>
</evidence>
<name>A0A5C8E7Z0_9SPIR</name>
<dbReference type="InterPro" id="IPR000835">
    <property type="entry name" value="HTH_MarR-typ"/>
</dbReference>
<evidence type="ECO:0000256" key="2">
    <source>
        <dbReference type="ARBA" id="ARBA00023125"/>
    </source>
</evidence>